<name>A0A5J4UXW8_9EUKA</name>
<feature type="region of interest" description="Disordered" evidence="6">
    <location>
        <begin position="467"/>
        <end position="553"/>
    </location>
</feature>
<evidence type="ECO:0000256" key="3">
    <source>
        <dbReference type="ARBA" id="ARBA00023015"/>
    </source>
</evidence>
<dbReference type="GO" id="GO:0003712">
    <property type="term" value="F:transcription coregulator activity"/>
    <property type="evidence" value="ECO:0007669"/>
    <property type="project" value="InterPro"/>
</dbReference>
<dbReference type="InterPro" id="IPR044888">
    <property type="entry name" value="Mediatior_Med7_sf"/>
</dbReference>
<feature type="compositionally biased region" description="Basic residues" evidence="6">
    <location>
        <begin position="510"/>
        <end position="522"/>
    </location>
</feature>
<reference evidence="7 8" key="1">
    <citation type="submission" date="2019-03" db="EMBL/GenBank/DDBJ databases">
        <title>Single cell metagenomics reveals metabolic interactions within the superorganism composed of flagellate Streblomastix strix and complex community of Bacteroidetes bacteria on its surface.</title>
        <authorList>
            <person name="Treitli S.C."/>
            <person name="Kolisko M."/>
            <person name="Husnik F."/>
            <person name="Keeling P."/>
            <person name="Hampl V."/>
        </authorList>
    </citation>
    <scope>NUCLEOTIDE SEQUENCE [LARGE SCALE GENOMIC DNA]</scope>
    <source>
        <strain evidence="7">ST1C</strain>
    </source>
</reference>
<keyword evidence="4" id="KW-0804">Transcription</keyword>
<dbReference type="Proteomes" id="UP000324800">
    <property type="component" value="Unassembled WGS sequence"/>
</dbReference>
<dbReference type="Gene3D" id="6.10.140.200">
    <property type="match status" value="1"/>
</dbReference>
<evidence type="ECO:0000256" key="4">
    <source>
        <dbReference type="ARBA" id="ARBA00023163"/>
    </source>
</evidence>
<dbReference type="Pfam" id="PF05983">
    <property type="entry name" value="Med7"/>
    <property type="match status" value="1"/>
</dbReference>
<sequence length="553" mass="63115">MVVSTLRKLLTLEEQGIKRLFVSEELSEIPNELRRLNKLLLCTFMQILDNVSKSQGETQQLTERLDSTYKNIHYLLNSYREAQARQDIVQMLQTQLVIRQQLADQLKRSYLLFETIISYNGSSQQKTVQLFVMSGIEDPERSIPSSSQSSSSSSTEEQSLKLQVEPHFTQIASIPVLTAGGQQSGLQYDYEVIDDELMEKLGYDLCYNFARDELSIMKDGTIIAIVSNDDVLHPQSGQSIGSNLLKLKSELQIQGWAACAIADAKMIKAERLQSILQPDWEQPSRESLPNINGQSIEHFNLPGKTKRTHADVNFPATNATSFKEQFEQHKRKLAKFESTEDEQTGKELIETLEGLVGSDAKSFDPLNYQISPVERQVLFDKVAWKGSNRIWNVPVVGPLAEGEMYHLPRKAVESSGMVQQAILGTINTVARNQTEHLVEKLFDLYETSLVSTDDAQKVREQLLQPNINKPTQEEVMSQASRKRQQQKSKSAKQYFHNSRPRQSTFTKSLGRGRARNRTRGRHMPFNFKNSYNPTQKEEEEEFSKSKERGNRRF</sequence>
<dbReference type="PANTHER" id="PTHR21428:SF11">
    <property type="entry name" value="MEDIATOR OF RNA POLYMERASE II TRANSCRIPTION SUBUNIT 7"/>
    <property type="match status" value="1"/>
</dbReference>
<evidence type="ECO:0000313" key="7">
    <source>
        <dbReference type="EMBL" id="KAA6374721.1"/>
    </source>
</evidence>
<feature type="compositionally biased region" description="Basic and acidic residues" evidence="6">
    <location>
        <begin position="542"/>
        <end position="553"/>
    </location>
</feature>
<comment type="similarity">
    <text evidence="2">Belongs to the Mediator complex subunit 7 family.</text>
</comment>
<dbReference type="PANTHER" id="PTHR21428">
    <property type="entry name" value="MEDIATOR OF RNA POLYMERASE II TRANSCRIPTION SUBUNIT 7"/>
    <property type="match status" value="1"/>
</dbReference>
<dbReference type="InterPro" id="IPR037212">
    <property type="entry name" value="Med7/Med21-like"/>
</dbReference>
<feature type="compositionally biased region" description="Basic residues" evidence="6">
    <location>
        <begin position="480"/>
        <end position="490"/>
    </location>
</feature>
<evidence type="ECO:0000256" key="5">
    <source>
        <dbReference type="ARBA" id="ARBA00023242"/>
    </source>
</evidence>
<keyword evidence="5" id="KW-0539">Nucleus</keyword>
<feature type="compositionally biased region" description="Low complexity" evidence="6">
    <location>
        <begin position="145"/>
        <end position="157"/>
    </location>
</feature>
<dbReference type="SUPFAM" id="SSF140718">
    <property type="entry name" value="Mediator hinge subcomplex-like"/>
    <property type="match status" value="1"/>
</dbReference>
<dbReference type="InterPro" id="IPR009244">
    <property type="entry name" value="Mediatior_Med7"/>
</dbReference>
<dbReference type="AlphaFoldDB" id="A0A5J4UXW8"/>
<dbReference type="GO" id="GO:0016592">
    <property type="term" value="C:mediator complex"/>
    <property type="evidence" value="ECO:0007669"/>
    <property type="project" value="InterPro"/>
</dbReference>
<organism evidence="7 8">
    <name type="scientific">Streblomastix strix</name>
    <dbReference type="NCBI Taxonomy" id="222440"/>
    <lineage>
        <taxon>Eukaryota</taxon>
        <taxon>Metamonada</taxon>
        <taxon>Preaxostyla</taxon>
        <taxon>Oxymonadida</taxon>
        <taxon>Streblomastigidae</taxon>
        <taxon>Streblomastix</taxon>
    </lineage>
</organism>
<dbReference type="GO" id="GO:0070847">
    <property type="term" value="C:core mediator complex"/>
    <property type="evidence" value="ECO:0007669"/>
    <property type="project" value="TreeGrafter"/>
</dbReference>
<accession>A0A5J4UXW8</accession>
<dbReference type="GO" id="GO:0006357">
    <property type="term" value="P:regulation of transcription by RNA polymerase II"/>
    <property type="evidence" value="ECO:0007669"/>
    <property type="project" value="InterPro"/>
</dbReference>
<dbReference type="EMBL" id="SNRW01011764">
    <property type="protein sequence ID" value="KAA6374721.1"/>
    <property type="molecule type" value="Genomic_DNA"/>
</dbReference>
<keyword evidence="3" id="KW-0805">Transcription regulation</keyword>
<evidence type="ECO:0000256" key="1">
    <source>
        <dbReference type="ARBA" id="ARBA00004123"/>
    </source>
</evidence>
<comment type="caution">
    <text evidence="7">The sequence shown here is derived from an EMBL/GenBank/DDBJ whole genome shotgun (WGS) entry which is preliminary data.</text>
</comment>
<comment type="subcellular location">
    <subcellularLocation>
        <location evidence="1">Nucleus</location>
    </subcellularLocation>
</comment>
<gene>
    <name evidence="7" type="ORF">EZS28_029753</name>
</gene>
<protein>
    <submittedName>
        <fullName evidence="7">Uncharacterized protein</fullName>
    </submittedName>
</protein>
<feature type="region of interest" description="Disordered" evidence="6">
    <location>
        <begin position="139"/>
        <end position="159"/>
    </location>
</feature>
<evidence type="ECO:0000256" key="6">
    <source>
        <dbReference type="SAM" id="MobiDB-lite"/>
    </source>
</evidence>
<proteinExistence type="inferred from homology"/>
<evidence type="ECO:0000256" key="2">
    <source>
        <dbReference type="ARBA" id="ARBA00009994"/>
    </source>
</evidence>
<evidence type="ECO:0000313" key="8">
    <source>
        <dbReference type="Proteomes" id="UP000324800"/>
    </source>
</evidence>